<accession>A0A9W6JL01</accession>
<feature type="transmembrane region" description="Helical" evidence="7">
    <location>
        <begin position="482"/>
        <end position="504"/>
    </location>
</feature>
<proteinExistence type="predicted"/>
<dbReference type="PANTHER" id="PTHR43867:SF2">
    <property type="entry name" value="CELLULOSE SYNTHASE CATALYTIC SUBUNIT A [UDP-FORMING]"/>
    <property type="match status" value="1"/>
</dbReference>
<keyword evidence="3" id="KW-0808">Transferase</keyword>
<dbReference type="PANTHER" id="PTHR43867">
    <property type="entry name" value="CELLULOSE SYNTHASE CATALYTIC SUBUNIT A [UDP-FORMING]"/>
    <property type="match status" value="1"/>
</dbReference>
<keyword evidence="4 7" id="KW-0812">Transmembrane</keyword>
<evidence type="ECO:0000256" key="5">
    <source>
        <dbReference type="ARBA" id="ARBA00022989"/>
    </source>
</evidence>
<keyword evidence="2" id="KW-0328">Glycosyltransferase</keyword>
<gene>
    <name evidence="9" type="ORF">GCM10008174_08530</name>
</gene>
<comment type="caution">
    <text evidence="9">The sequence shown here is derived from an EMBL/GenBank/DDBJ whole genome shotgun (WGS) entry which is preliminary data.</text>
</comment>
<comment type="subcellular location">
    <subcellularLocation>
        <location evidence="1">Membrane</location>
        <topology evidence="1">Multi-pass membrane protein</topology>
    </subcellularLocation>
</comment>
<dbReference type="InterPro" id="IPR050321">
    <property type="entry name" value="Glycosyltr_2/OpgH_subfam"/>
</dbReference>
<keyword evidence="10" id="KW-1185">Reference proteome</keyword>
<keyword evidence="6 7" id="KW-0472">Membrane</keyword>
<protein>
    <recommendedName>
        <fullName evidence="8">Glycosyltransferase 2-like domain-containing protein</fullName>
    </recommendedName>
</protein>
<reference evidence="9" key="1">
    <citation type="journal article" date="2014" name="Int. J. Syst. Evol. Microbiol.">
        <title>Complete genome sequence of Corynebacterium casei LMG S-19264T (=DSM 44701T), isolated from a smear-ripened cheese.</title>
        <authorList>
            <consortium name="US DOE Joint Genome Institute (JGI-PGF)"/>
            <person name="Walter F."/>
            <person name="Albersmeier A."/>
            <person name="Kalinowski J."/>
            <person name="Ruckert C."/>
        </authorList>
    </citation>
    <scope>NUCLEOTIDE SEQUENCE</scope>
    <source>
        <strain evidence="9">VKM B-2748</strain>
    </source>
</reference>
<dbReference type="GO" id="GO:0005886">
    <property type="term" value="C:plasma membrane"/>
    <property type="evidence" value="ECO:0007669"/>
    <property type="project" value="TreeGrafter"/>
</dbReference>
<dbReference type="SUPFAM" id="SSF53448">
    <property type="entry name" value="Nucleotide-diphospho-sugar transferases"/>
    <property type="match status" value="1"/>
</dbReference>
<evidence type="ECO:0000313" key="10">
    <source>
        <dbReference type="Proteomes" id="UP001143309"/>
    </source>
</evidence>
<name>A0A9W6JL01_9HYPH</name>
<reference evidence="9" key="2">
    <citation type="submission" date="2023-01" db="EMBL/GenBank/DDBJ databases">
        <authorList>
            <person name="Sun Q."/>
            <person name="Evtushenko L."/>
        </authorList>
    </citation>
    <scope>NUCLEOTIDE SEQUENCE</scope>
    <source>
        <strain evidence="9">VKM B-2748</strain>
    </source>
</reference>
<dbReference type="CDD" id="cd06421">
    <property type="entry name" value="CESA_CelA_like"/>
    <property type="match status" value="1"/>
</dbReference>
<evidence type="ECO:0000256" key="2">
    <source>
        <dbReference type="ARBA" id="ARBA00022676"/>
    </source>
</evidence>
<organism evidence="9 10">
    <name type="scientific">Methylopila turkensis</name>
    <dbReference type="NCBI Taxonomy" id="1437816"/>
    <lineage>
        <taxon>Bacteria</taxon>
        <taxon>Pseudomonadati</taxon>
        <taxon>Pseudomonadota</taxon>
        <taxon>Alphaproteobacteria</taxon>
        <taxon>Hyphomicrobiales</taxon>
        <taxon>Methylopilaceae</taxon>
        <taxon>Methylopila</taxon>
    </lineage>
</organism>
<feature type="transmembrane region" description="Helical" evidence="7">
    <location>
        <begin position="414"/>
        <end position="437"/>
    </location>
</feature>
<dbReference type="InterPro" id="IPR029044">
    <property type="entry name" value="Nucleotide-diphossugar_trans"/>
</dbReference>
<dbReference type="AlphaFoldDB" id="A0A9W6JL01"/>
<dbReference type="Proteomes" id="UP001143309">
    <property type="component" value="Unassembled WGS sequence"/>
</dbReference>
<evidence type="ECO:0000256" key="3">
    <source>
        <dbReference type="ARBA" id="ARBA00022679"/>
    </source>
</evidence>
<evidence type="ECO:0000256" key="6">
    <source>
        <dbReference type="ARBA" id="ARBA00023136"/>
    </source>
</evidence>
<evidence type="ECO:0000259" key="8">
    <source>
        <dbReference type="Pfam" id="PF00535"/>
    </source>
</evidence>
<evidence type="ECO:0000256" key="1">
    <source>
        <dbReference type="ARBA" id="ARBA00004141"/>
    </source>
</evidence>
<dbReference type="Pfam" id="PF00535">
    <property type="entry name" value="Glycos_transf_2"/>
    <property type="match status" value="1"/>
</dbReference>
<evidence type="ECO:0000313" key="9">
    <source>
        <dbReference type="EMBL" id="GLK79112.1"/>
    </source>
</evidence>
<feature type="transmembrane region" description="Helical" evidence="7">
    <location>
        <begin position="387"/>
        <end position="407"/>
    </location>
</feature>
<feature type="domain" description="Glycosyltransferase 2-like" evidence="8">
    <location>
        <begin position="57"/>
        <end position="245"/>
    </location>
</feature>
<dbReference type="Gene3D" id="3.90.550.10">
    <property type="entry name" value="Spore Coat Polysaccharide Biosynthesis Protein SpsA, Chain A"/>
    <property type="match status" value="1"/>
</dbReference>
<dbReference type="EMBL" id="BSFL01000001">
    <property type="protein sequence ID" value="GLK79112.1"/>
    <property type="molecule type" value="Genomic_DNA"/>
</dbReference>
<keyword evidence="5 7" id="KW-1133">Transmembrane helix</keyword>
<evidence type="ECO:0000256" key="4">
    <source>
        <dbReference type="ARBA" id="ARBA00022692"/>
    </source>
</evidence>
<dbReference type="GO" id="GO:0016758">
    <property type="term" value="F:hexosyltransferase activity"/>
    <property type="evidence" value="ECO:0007669"/>
    <property type="project" value="TreeGrafter"/>
</dbReference>
<evidence type="ECO:0000256" key="7">
    <source>
        <dbReference type="SAM" id="Phobius"/>
    </source>
</evidence>
<dbReference type="InterPro" id="IPR001173">
    <property type="entry name" value="Glyco_trans_2-like"/>
</dbReference>
<dbReference type="RefSeq" id="WP_271199596.1">
    <property type="nucleotide sequence ID" value="NZ_BSFL01000001.1"/>
</dbReference>
<sequence length="555" mass="62089">MVVAETAAFVGLILFTVNLWTDRSVEPGAPPARLRDVLAPDDPAEDRPIEVDVFFATYSEDPELVRLGLQDAKQLVYPHPIVIRVHVLDDGKRPAMEQVAREEGVNYLTRSDNVGFKAGNLRNALSATWGDFVVICDADTRPFQTMLEQTLGYFRDPKMAWVQTPQWFSDIPPGRSLERALGRWFGRPGAGVGRAFENMFGPVRIGEDPFANDPQLFFDYIQRRRNWANASFCCGAGSIHRREAIMEAALRQWSDTISAAAASGERAALRLTGEAALDESVMSSLRWQGALAEEFTPYKFHVSEDIYTSLVLHSDRERGWKSVLHPVVQSHMLSPNDLLSWTIQRFKYAGGTLDILFHDNPLFRRGGLTLAQRAMYAATFYSYLSPLWNVVFLAAPVIFLFTGVAPVSGYTLDFFLHIAPFLFLNELAQMLGMWGVSSYKGRSWYLAMFPLNLKALLTVARGKKISFPVTPKDRQEGVYPQLVRVQIAIAVVTLAGLACGWFAYALGREAYSLGAMIANTLWGLNNVYAMTPIIRAAYWRPDEEQAPEAPAEVAR</sequence>